<accession>A0RVL9</accession>
<proteinExistence type="predicted"/>
<name>A0RVL9_CENSY</name>
<keyword evidence="1" id="KW-1133">Transmembrane helix</keyword>
<dbReference type="HOGENOM" id="CLU_2730160_0_0_2"/>
<gene>
    <name evidence="2" type="ordered locus">CENSYa_0753</name>
</gene>
<dbReference type="KEGG" id="csy:CENSYa_0753"/>
<dbReference type="AlphaFoldDB" id="A0RVL9"/>
<keyword evidence="1" id="KW-0472">Membrane</keyword>
<sequence>MPPLALADGAFFDAVPAAFVAAMYGAVPSLAGHRLGRSGWGSSVQGGPRREPWLHITRLGACRITLALRGY</sequence>
<evidence type="ECO:0000313" key="2">
    <source>
        <dbReference type="EMBL" id="ABK77386.1"/>
    </source>
</evidence>
<feature type="transmembrane region" description="Helical" evidence="1">
    <location>
        <begin position="6"/>
        <end position="27"/>
    </location>
</feature>
<dbReference type="STRING" id="414004.CENSYa_0753"/>
<keyword evidence="3" id="KW-1185">Reference proteome</keyword>
<evidence type="ECO:0000256" key="1">
    <source>
        <dbReference type="SAM" id="Phobius"/>
    </source>
</evidence>
<protein>
    <submittedName>
        <fullName evidence="2">Uncharacterized protein</fullName>
    </submittedName>
</protein>
<organism evidence="2 3">
    <name type="scientific">Cenarchaeum symbiosum (strain A)</name>
    <dbReference type="NCBI Taxonomy" id="414004"/>
    <lineage>
        <taxon>Archaea</taxon>
        <taxon>Nitrososphaerota</taxon>
        <taxon>Candidatus Cenarchaeales</taxon>
        <taxon>Candidatus Cenarchaeaceae</taxon>
        <taxon>Candidatus Cenarchaeum</taxon>
    </lineage>
</organism>
<dbReference type="EnsemblBacteria" id="ABK77386">
    <property type="protein sequence ID" value="ABK77386"/>
    <property type="gene ID" value="CENSYa_0753"/>
</dbReference>
<dbReference type="EMBL" id="DP000238">
    <property type="protein sequence ID" value="ABK77386.1"/>
    <property type="molecule type" value="Genomic_DNA"/>
</dbReference>
<reference evidence="2 3" key="1">
    <citation type="journal article" date="2006" name="Proc. Natl. Acad. Sci. U.S.A.">
        <title>Genomic analysis of the uncultivated marine crenarchaeote Cenarchaeum symbiosum.</title>
        <authorList>
            <person name="Hallam S.J."/>
            <person name="Konstantinidis K.T."/>
            <person name="Putnam N."/>
            <person name="Schleper C."/>
            <person name="Watanabe Y."/>
            <person name="Sugahara J."/>
            <person name="Preston C."/>
            <person name="de la Torre J."/>
            <person name="Richardson P.M."/>
            <person name="DeLong E.F."/>
        </authorList>
    </citation>
    <scope>NUCLEOTIDE SEQUENCE [LARGE SCALE GENOMIC DNA]</scope>
    <source>
        <strain evidence="3">A</strain>
    </source>
</reference>
<evidence type="ECO:0000313" key="3">
    <source>
        <dbReference type="Proteomes" id="UP000000758"/>
    </source>
</evidence>
<dbReference type="Proteomes" id="UP000000758">
    <property type="component" value="Chromosome"/>
</dbReference>
<keyword evidence="1" id="KW-0812">Transmembrane</keyword>